<evidence type="ECO:0000313" key="2">
    <source>
        <dbReference type="EMBL" id="KAL3636179.1"/>
    </source>
</evidence>
<keyword evidence="1" id="KW-1133">Transmembrane helix</keyword>
<evidence type="ECO:0000313" key="3">
    <source>
        <dbReference type="Proteomes" id="UP001632038"/>
    </source>
</evidence>
<gene>
    <name evidence="2" type="ORF">CASFOL_020726</name>
</gene>
<sequence length="157" mass="18314">MAELKLIILCLAITTLFLQTLIKFLHRVWWAPVRLQSKMGSQGDKESKGQLFPHGNTKQISYMRTRSMEKPLTDISHDIFPRIQPHVYHGQKNMPMGKFSQLARFGVPIVRYRTGDDQGDTNEQGRCFSENGRRRLTKMKNGRKYENYLITLSMLRV</sequence>
<keyword evidence="1" id="KW-0472">Membrane</keyword>
<feature type="transmembrane region" description="Helical" evidence="1">
    <location>
        <begin position="6"/>
        <end position="25"/>
    </location>
</feature>
<proteinExistence type="predicted"/>
<reference evidence="3" key="1">
    <citation type="journal article" date="2024" name="IScience">
        <title>Strigolactones Initiate the Formation of Haustorium-like Structures in Castilleja.</title>
        <authorList>
            <person name="Buerger M."/>
            <person name="Peterson D."/>
            <person name="Chory J."/>
        </authorList>
    </citation>
    <scope>NUCLEOTIDE SEQUENCE [LARGE SCALE GENOMIC DNA]</scope>
</reference>
<evidence type="ECO:0000256" key="1">
    <source>
        <dbReference type="SAM" id="Phobius"/>
    </source>
</evidence>
<protein>
    <submittedName>
        <fullName evidence="2">Uncharacterized protein</fullName>
    </submittedName>
</protein>
<keyword evidence="3" id="KW-1185">Reference proteome</keyword>
<dbReference type="Proteomes" id="UP001632038">
    <property type="component" value="Unassembled WGS sequence"/>
</dbReference>
<comment type="caution">
    <text evidence="2">The sequence shown here is derived from an EMBL/GenBank/DDBJ whole genome shotgun (WGS) entry which is preliminary data.</text>
</comment>
<organism evidence="2 3">
    <name type="scientific">Castilleja foliolosa</name>
    <dbReference type="NCBI Taxonomy" id="1961234"/>
    <lineage>
        <taxon>Eukaryota</taxon>
        <taxon>Viridiplantae</taxon>
        <taxon>Streptophyta</taxon>
        <taxon>Embryophyta</taxon>
        <taxon>Tracheophyta</taxon>
        <taxon>Spermatophyta</taxon>
        <taxon>Magnoliopsida</taxon>
        <taxon>eudicotyledons</taxon>
        <taxon>Gunneridae</taxon>
        <taxon>Pentapetalae</taxon>
        <taxon>asterids</taxon>
        <taxon>lamiids</taxon>
        <taxon>Lamiales</taxon>
        <taxon>Orobanchaceae</taxon>
        <taxon>Pedicularideae</taxon>
        <taxon>Castillejinae</taxon>
        <taxon>Castilleja</taxon>
    </lineage>
</organism>
<dbReference type="EMBL" id="JAVIJP010000027">
    <property type="protein sequence ID" value="KAL3636179.1"/>
    <property type="molecule type" value="Genomic_DNA"/>
</dbReference>
<dbReference type="AlphaFoldDB" id="A0ABD3D302"/>
<keyword evidence="1" id="KW-0812">Transmembrane</keyword>
<name>A0ABD3D302_9LAMI</name>
<accession>A0ABD3D302</accession>